<keyword evidence="2" id="KW-1185">Reference proteome</keyword>
<dbReference type="AlphaFoldDB" id="A0A9D4RTM2"/>
<proteinExistence type="predicted"/>
<reference evidence="1" key="1">
    <citation type="journal article" date="2019" name="bioRxiv">
        <title>The Genome of the Zebra Mussel, Dreissena polymorpha: A Resource for Invasive Species Research.</title>
        <authorList>
            <person name="McCartney M.A."/>
            <person name="Auch B."/>
            <person name="Kono T."/>
            <person name="Mallez S."/>
            <person name="Zhang Y."/>
            <person name="Obille A."/>
            <person name="Becker A."/>
            <person name="Abrahante J.E."/>
            <person name="Garbe J."/>
            <person name="Badalamenti J.P."/>
            <person name="Herman A."/>
            <person name="Mangelson H."/>
            <person name="Liachko I."/>
            <person name="Sullivan S."/>
            <person name="Sone E.D."/>
            <person name="Koren S."/>
            <person name="Silverstein K.A.T."/>
            <person name="Beckman K.B."/>
            <person name="Gohl D.M."/>
        </authorList>
    </citation>
    <scope>NUCLEOTIDE SEQUENCE</scope>
    <source>
        <strain evidence="1">Duluth1</strain>
        <tissue evidence="1">Whole animal</tissue>
    </source>
</reference>
<dbReference type="Proteomes" id="UP000828390">
    <property type="component" value="Unassembled WGS sequence"/>
</dbReference>
<protein>
    <submittedName>
        <fullName evidence="1">Uncharacterized protein</fullName>
    </submittedName>
</protein>
<gene>
    <name evidence="1" type="ORF">DPMN_004523</name>
</gene>
<dbReference type="EMBL" id="JAIWYP010000001">
    <property type="protein sequence ID" value="KAH3880604.1"/>
    <property type="molecule type" value="Genomic_DNA"/>
</dbReference>
<accession>A0A9D4RTM2</accession>
<organism evidence="1 2">
    <name type="scientific">Dreissena polymorpha</name>
    <name type="common">Zebra mussel</name>
    <name type="synonym">Mytilus polymorpha</name>
    <dbReference type="NCBI Taxonomy" id="45954"/>
    <lineage>
        <taxon>Eukaryota</taxon>
        <taxon>Metazoa</taxon>
        <taxon>Spiralia</taxon>
        <taxon>Lophotrochozoa</taxon>
        <taxon>Mollusca</taxon>
        <taxon>Bivalvia</taxon>
        <taxon>Autobranchia</taxon>
        <taxon>Heteroconchia</taxon>
        <taxon>Euheterodonta</taxon>
        <taxon>Imparidentia</taxon>
        <taxon>Neoheterodontei</taxon>
        <taxon>Myida</taxon>
        <taxon>Dreissenoidea</taxon>
        <taxon>Dreissenidae</taxon>
        <taxon>Dreissena</taxon>
    </lineage>
</organism>
<name>A0A9D4RTM2_DREPO</name>
<evidence type="ECO:0000313" key="1">
    <source>
        <dbReference type="EMBL" id="KAH3880604.1"/>
    </source>
</evidence>
<reference evidence="1" key="2">
    <citation type="submission" date="2020-11" db="EMBL/GenBank/DDBJ databases">
        <authorList>
            <person name="McCartney M.A."/>
            <person name="Auch B."/>
            <person name="Kono T."/>
            <person name="Mallez S."/>
            <person name="Becker A."/>
            <person name="Gohl D.M."/>
            <person name="Silverstein K.A.T."/>
            <person name="Koren S."/>
            <person name="Bechman K.B."/>
            <person name="Herman A."/>
            <person name="Abrahante J.E."/>
            <person name="Garbe J."/>
        </authorList>
    </citation>
    <scope>NUCLEOTIDE SEQUENCE</scope>
    <source>
        <strain evidence="1">Duluth1</strain>
        <tissue evidence="1">Whole animal</tissue>
    </source>
</reference>
<sequence length="106" mass="12060">MNPRPHSVVETDFVVTVRDNLDPDSGALTDAVRRTIWLSSNLHIRSALFREGEVRQLYRASTHSLTSQTANQNHSDGLSWPTRYRQPLFQLTQTLLVRSLELMVAA</sequence>
<evidence type="ECO:0000313" key="2">
    <source>
        <dbReference type="Proteomes" id="UP000828390"/>
    </source>
</evidence>
<comment type="caution">
    <text evidence="1">The sequence shown here is derived from an EMBL/GenBank/DDBJ whole genome shotgun (WGS) entry which is preliminary data.</text>
</comment>